<dbReference type="Pfam" id="PF00383">
    <property type="entry name" value="dCMP_cyt_deam_1"/>
    <property type="match status" value="1"/>
</dbReference>
<feature type="chain" id="PRO_5042965101" evidence="2">
    <location>
        <begin position="23"/>
        <end position="259"/>
    </location>
</feature>
<dbReference type="InterPro" id="IPR016193">
    <property type="entry name" value="Cytidine_deaminase-like"/>
</dbReference>
<sequence>MTTLLVVLLCLCASLFPTLSTAKQSPVHPVGSGAEIDLENDPVSADIRAHWMRRAISTLSDLQSTCPFAPFGAVIVNHTVTEPGEGELVCIGVNAVQMDGNPTLHGEVAAINNCTSILTDPAGKYQLSGPDALKAFSDLSLYTTAEACPMCSSAILYGAFREYIYSTPIHGPNSLLAHGWPQIDLPSKEIFARSLGREVRTRIVPQVLANETEGLFVWQFGDGACPASCVKEQDERGWCVEGEKQEVPTGKKASPGREL</sequence>
<dbReference type="PROSITE" id="PS51747">
    <property type="entry name" value="CYT_DCMP_DEAMINASES_2"/>
    <property type="match status" value="1"/>
</dbReference>
<feature type="domain" description="CMP/dCMP-type deaminase" evidence="3">
    <location>
        <begin position="46"/>
        <end position="178"/>
    </location>
</feature>
<keyword evidence="2" id="KW-0732">Signal</keyword>
<dbReference type="Gene3D" id="3.40.140.10">
    <property type="entry name" value="Cytidine Deaminase, domain 2"/>
    <property type="match status" value="1"/>
</dbReference>
<comment type="caution">
    <text evidence="4">The sequence shown here is derived from an EMBL/GenBank/DDBJ whole genome shotgun (WGS) entry which is preliminary data.</text>
</comment>
<dbReference type="AlphaFoldDB" id="A0AAN6DZ86"/>
<gene>
    <name evidence="4" type="ORF">EDD36DRAFT_170706</name>
</gene>
<feature type="signal peptide" evidence="2">
    <location>
        <begin position="1"/>
        <end position="22"/>
    </location>
</feature>
<dbReference type="Proteomes" id="UP001203852">
    <property type="component" value="Unassembled WGS sequence"/>
</dbReference>
<dbReference type="GO" id="GO:0052717">
    <property type="term" value="F:tRNA-specific adenosine-34 deaminase activity"/>
    <property type="evidence" value="ECO:0007669"/>
    <property type="project" value="TreeGrafter"/>
</dbReference>
<feature type="region of interest" description="Disordered" evidence="1">
    <location>
        <begin position="240"/>
        <end position="259"/>
    </location>
</feature>
<dbReference type="PANTHER" id="PTHR11079">
    <property type="entry name" value="CYTOSINE DEAMINASE FAMILY MEMBER"/>
    <property type="match status" value="1"/>
</dbReference>
<reference evidence="4" key="1">
    <citation type="journal article" date="2022" name="bioRxiv">
        <title>Deciphering the potential niche of two novel black yeast fungi from a biological soil crust based on their genomes, phenotypes, and melanin regulation.</title>
        <authorList>
            <consortium name="DOE Joint Genome Institute"/>
            <person name="Carr E.C."/>
            <person name="Barton Q."/>
            <person name="Grambo S."/>
            <person name="Sullivan M."/>
            <person name="Renfro C.M."/>
            <person name="Kuo A."/>
            <person name="Pangilinan J."/>
            <person name="Lipzen A."/>
            <person name="Keymanesh K."/>
            <person name="Savage E."/>
            <person name="Barry K."/>
            <person name="Grigoriev I.V."/>
            <person name="Riekhof W.R."/>
            <person name="Harris S.S."/>
        </authorList>
    </citation>
    <scope>NUCLEOTIDE SEQUENCE</scope>
    <source>
        <strain evidence="4">JF 03-4F</strain>
    </source>
</reference>
<dbReference type="EMBL" id="MU404352">
    <property type="protein sequence ID" value="KAI1614986.1"/>
    <property type="molecule type" value="Genomic_DNA"/>
</dbReference>
<evidence type="ECO:0000313" key="4">
    <source>
        <dbReference type="EMBL" id="KAI1614986.1"/>
    </source>
</evidence>
<keyword evidence="5" id="KW-1185">Reference proteome</keyword>
<dbReference type="GO" id="GO:0002100">
    <property type="term" value="P:tRNA wobble adenosine to inosine editing"/>
    <property type="evidence" value="ECO:0007669"/>
    <property type="project" value="TreeGrafter"/>
</dbReference>
<evidence type="ECO:0000256" key="1">
    <source>
        <dbReference type="SAM" id="MobiDB-lite"/>
    </source>
</evidence>
<evidence type="ECO:0000256" key="2">
    <source>
        <dbReference type="SAM" id="SignalP"/>
    </source>
</evidence>
<evidence type="ECO:0000259" key="3">
    <source>
        <dbReference type="PROSITE" id="PS51747"/>
    </source>
</evidence>
<protein>
    <submittedName>
        <fullName evidence="4">Cytidine deaminase-like protein</fullName>
    </submittedName>
</protein>
<dbReference type="InterPro" id="IPR002125">
    <property type="entry name" value="CMP_dCMP_dom"/>
</dbReference>
<proteinExistence type="predicted"/>
<name>A0AAN6DZ86_9EURO</name>
<dbReference type="SUPFAM" id="SSF53927">
    <property type="entry name" value="Cytidine deaminase-like"/>
    <property type="match status" value="1"/>
</dbReference>
<dbReference type="CDD" id="cd01285">
    <property type="entry name" value="nucleoside_deaminase"/>
    <property type="match status" value="1"/>
</dbReference>
<evidence type="ECO:0000313" key="5">
    <source>
        <dbReference type="Proteomes" id="UP001203852"/>
    </source>
</evidence>
<dbReference type="PANTHER" id="PTHR11079:SF203">
    <property type="entry name" value="CMP_DCMP-TYPE DEAMINASE DOMAIN-CONTAINING PROTEIN"/>
    <property type="match status" value="1"/>
</dbReference>
<organism evidence="4 5">
    <name type="scientific">Exophiala viscosa</name>
    <dbReference type="NCBI Taxonomy" id="2486360"/>
    <lineage>
        <taxon>Eukaryota</taxon>
        <taxon>Fungi</taxon>
        <taxon>Dikarya</taxon>
        <taxon>Ascomycota</taxon>
        <taxon>Pezizomycotina</taxon>
        <taxon>Eurotiomycetes</taxon>
        <taxon>Chaetothyriomycetidae</taxon>
        <taxon>Chaetothyriales</taxon>
        <taxon>Herpotrichiellaceae</taxon>
        <taxon>Exophiala</taxon>
    </lineage>
</organism>
<accession>A0AAN6DZ86</accession>